<dbReference type="RefSeq" id="XP_013075525.2">
    <property type="nucleotide sequence ID" value="XM_013220071.2"/>
</dbReference>
<reference evidence="13" key="1">
    <citation type="submission" date="2025-08" db="UniProtKB">
        <authorList>
            <consortium name="RefSeq"/>
        </authorList>
    </citation>
    <scope>IDENTIFICATION</scope>
</reference>
<keyword evidence="12" id="KW-1185">Reference proteome</keyword>
<dbReference type="KEGG" id="bgt:106061853"/>
<evidence type="ECO:0000256" key="3">
    <source>
        <dbReference type="ARBA" id="ARBA00022475"/>
    </source>
</evidence>
<dbReference type="PRINTS" id="PR01610">
    <property type="entry name" value="CD36ANTIGEN"/>
</dbReference>
<feature type="transmembrane region" description="Helical" evidence="11">
    <location>
        <begin position="62"/>
        <end position="82"/>
    </location>
</feature>
<evidence type="ECO:0000256" key="1">
    <source>
        <dbReference type="ARBA" id="ARBA00004651"/>
    </source>
</evidence>
<dbReference type="Proteomes" id="UP001165740">
    <property type="component" value="Chromosome 8"/>
</dbReference>
<accession>A0A9U8E6U1</accession>
<keyword evidence="6 11" id="KW-0472">Membrane</keyword>
<evidence type="ECO:0000256" key="4">
    <source>
        <dbReference type="ARBA" id="ARBA00022692"/>
    </source>
</evidence>
<dbReference type="PANTHER" id="PTHR11923:SF51">
    <property type="entry name" value="LYSOSOME MEMBRANE PROTEIN 2"/>
    <property type="match status" value="1"/>
</dbReference>
<evidence type="ECO:0000256" key="10">
    <source>
        <dbReference type="SAM" id="MobiDB-lite"/>
    </source>
</evidence>
<dbReference type="GeneID" id="106061853"/>
<keyword evidence="3" id="KW-1003">Cell membrane</keyword>
<name>A0A9U8E6U1_BIOGL</name>
<keyword evidence="4 11" id="KW-0812">Transmembrane</keyword>
<keyword evidence="7" id="KW-1015">Disulfide bond</keyword>
<keyword evidence="8" id="KW-0675">Receptor</keyword>
<feature type="transmembrane region" description="Helical" evidence="11">
    <location>
        <begin position="508"/>
        <end position="531"/>
    </location>
</feature>
<protein>
    <submittedName>
        <fullName evidence="13">Lysosome membrane protein 2-like isoform X1</fullName>
    </submittedName>
</protein>
<dbReference type="Pfam" id="PF01130">
    <property type="entry name" value="CD36"/>
    <property type="match status" value="1"/>
</dbReference>
<comment type="subcellular location">
    <subcellularLocation>
        <location evidence="1">Cell membrane</location>
        <topology evidence="1">Multi-pass membrane protein</topology>
    </subcellularLocation>
</comment>
<evidence type="ECO:0000256" key="11">
    <source>
        <dbReference type="SAM" id="Phobius"/>
    </source>
</evidence>
<dbReference type="InterPro" id="IPR002159">
    <property type="entry name" value="CD36_fam"/>
</dbReference>
<feature type="compositionally biased region" description="Polar residues" evidence="10">
    <location>
        <begin position="568"/>
        <end position="597"/>
    </location>
</feature>
<dbReference type="AlphaFoldDB" id="A0A9U8E6U1"/>
<evidence type="ECO:0000256" key="8">
    <source>
        <dbReference type="ARBA" id="ARBA00023170"/>
    </source>
</evidence>
<dbReference type="InterPro" id="IPR005428">
    <property type="entry name" value="CD36/SCARB1/SNMP1"/>
</dbReference>
<evidence type="ECO:0000256" key="7">
    <source>
        <dbReference type="ARBA" id="ARBA00023157"/>
    </source>
</evidence>
<dbReference type="PANTHER" id="PTHR11923">
    <property type="entry name" value="SCAVENGER RECEPTOR CLASS B TYPE-1 SR-B1"/>
    <property type="match status" value="1"/>
</dbReference>
<proteinExistence type="inferred from homology"/>
<dbReference type="OMA" id="HDIWWGY"/>
<evidence type="ECO:0000256" key="2">
    <source>
        <dbReference type="ARBA" id="ARBA00010532"/>
    </source>
</evidence>
<dbReference type="OrthoDB" id="18585at2759"/>
<dbReference type="PRINTS" id="PR01609">
    <property type="entry name" value="CD36FAMILY"/>
</dbReference>
<evidence type="ECO:0000256" key="5">
    <source>
        <dbReference type="ARBA" id="ARBA00022989"/>
    </source>
</evidence>
<feature type="compositionally biased region" description="Polar residues" evidence="10">
    <location>
        <begin position="606"/>
        <end position="616"/>
    </location>
</feature>
<organism evidence="12 13">
    <name type="scientific">Biomphalaria glabrata</name>
    <name type="common">Bloodfluke planorb</name>
    <name type="synonym">Freshwater snail</name>
    <dbReference type="NCBI Taxonomy" id="6526"/>
    <lineage>
        <taxon>Eukaryota</taxon>
        <taxon>Metazoa</taxon>
        <taxon>Spiralia</taxon>
        <taxon>Lophotrochozoa</taxon>
        <taxon>Mollusca</taxon>
        <taxon>Gastropoda</taxon>
        <taxon>Heterobranchia</taxon>
        <taxon>Euthyneura</taxon>
        <taxon>Panpulmonata</taxon>
        <taxon>Hygrophila</taxon>
        <taxon>Lymnaeoidea</taxon>
        <taxon>Planorbidae</taxon>
        <taxon>Biomphalaria</taxon>
    </lineage>
</organism>
<gene>
    <name evidence="13" type="primary">LOC106061853</name>
</gene>
<evidence type="ECO:0000256" key="6">
    <source>
        <dbReference type="ARBA" id="ARBA00023136"/>
    </source>
</evidence>
<evidence type="ECO:0000313" key="12">
    <source>
        <dbReference type="Proteomes" id="UP001165740"/>
    </source>
</evidence>
<dbReference type="GO" id="GO:0005044">
    <property type="term" value="F:scavenger receptor activity"/>
    <property type="evidence" value="ECO:0007669"/>
    <property type="project" value="TreeGrafter"/>
</dbReference>
<feature type="region of interest" description="Disordered" evidence="10">
    <location>
        <begin position="567"/>
        <end position="631"/>
    </location>
</feature>
<evidence type="ECO:0000313" key="13">
    <source>
        <dbReference type="RefSeq" id="XP_013075525.2"/>
    </source>
</evidence>
<sequence>MWEKWREQTFYQAERQSELIFQSSVPFIRPKRIDKTTKNGRYAIRPAKKMSPCVKGSRKKRLVSLVVLCLSSLMLLVTAIVFDDIVDAITHQEMSEKLPIRNGSFAFKFWQKPPVPVSFNIYVFHITNPDEILAGTAPPSVIEKGPYVYMMHIEKTSIKWHDNDTVEYVQPQTFVFNRDASVGPDDENFTTINIPYITTATILQYEYPALQTVIDAFFISKGEDVFRTLSVRDIWWGYEDPVLEEAAKTAKKFNISSPLFSGRFGFYTDKNNTGDGLYNVYSGTNGDLDNFAIIDRWNGLKKLSVWKSDYANGIRGTDGSMHPPFLDTSKNLSIFDAYLHRSLKLVYNGTSSYRGIRTLRYYVPYSEFAANAQNPENIGYCTPDPSHCLPSGVYNLSEASFFAPMYVSLPHFVGGDPYYQKQVTGLRPSQSDHQPFYDIHELTGISMRAARRYQIVVRTQSFKYFTKFKNFPISYIPVLWIDGVANIDPDTANLLKSLMQDPMDALPFIRIGLFCLGGVLLLVAASLVTYWKYKSRQQNLYTRIEDSEYEPVIRNRSKRLAQKATVDINGTSDSAQASPVTPNSFTSNRLNSTSIQSREGRDENTKPQNRPNNPTGARQMEDSLEDDQLSIEKTSYYDSAYYDSFGNSGKTTSLT</sequence>
<keyword evidence="9" id="KW-0325">Glycoprotein</keyword>
<dbReference type="GO" id="GO:0005886">
    <property type="term" value="C:plasma membrane"/>
    <property type="evidence" value="ECO:0007669"/>
    <property type="project" value="UniProtKB-SubCell"/>
</dbReference>
<keyword evidence="5 11" id="KW-1133">Transmembrane helix</keyword>
<comment type="similarity">
    <text evidence="2">Belongs to the CD36 family.</text>
</comment>
<dbReference type="GO" id="GO:0005737">
    <property type="term" value="C:cytoplasm"/>
    <property type="evidence" value="ECO:0007669"/>
    <property type="project" value="TreeGrafter"/>
</dbReference>
<evidence type="ECO:0000256" key="9">
    <source>
        <dbReference type="ARBA" id="ARBA00023180"/>
    </source>
</evidence>